<dbReference type="Proteomes" id="UP000001950">
    <property type="component" value="Chromosome 4"/>
</dbReference>
<dbReference type="KEGG" id="tan:TA09275"/>
<sequence length="396" mass="45391">MVYTSKGNSIFSRVKDVSVIWNTKDPKKYSTKVLVDTSGLNVSIYLLNGDILHFGDDGTVDGWKPSSNKIILDVDKTSSTIGYDFVHEGETRTFTAKPGYEFKTVKLGKTFSEDHTFWKAKKDDECSTKVTVYGVETSVKNINIFLNNNQVKHFHEVDDKWVSETTIVLDIDKNKDNDLFEYRSTRNFGHFNPKPNLTITKIVKKELEIWTAEPEDHGLKAVLMGSGKDEKFLSILLQSGNFVLLRKSGKGQCWEDITQEKSDFSGIKMYSLEEGTSKYHLLTENEYDAIIFESRYGYEFKDSVKCVKITYNDNLLWSHTDDPEFGYLKGLYLGLASNRFFVKNQSDEVKKIEKELVTDNHYFGCLPIFYDLKFHVVYLIHSLSKIGVIALHLALL</sequence>
<dbReference type="InterPro" id="IPR007480">
    <property type="entry name" value="DUF529"/>
</dbReference>
<accession>Q4UAF2</accession>
<evidence type="ECO:0000313" key="1">
    <source>
        <dbReference type="EMBL" id="CAI76199.1"/>
    </source>
</evidence>
<keyword evidence="2" id="KW-1185">Reference proteome</keyword>
<dbReference type="AlphaFoldDB" id="Q4UAF2"/>
<dbReference type="OMA" id="NHTEDHE"/>
<dbReference type="EMBL" id="CR940353">
    <property type="protein sequence ID" value="CAI76199.1"/>
    <property type="molecule type" value="Genomic_DNA"/>
</dbReference>
<dbReference type="STRING" id="5874.Q4UAF2"/>
<dbReference type="RefSeq" id="XP_952824.1">
    <property type="nucleotide sequence ID" value="XM_947731.1"/>
</dbReference>
<reference evidence="1 2" key="1">
    <citation type="journal article" date="2005" name="Science">
        <title>Genome of the host-cell transforming parasite Theileria annulata compared with T. parva.</title>
        <authorList>
            <person name="Pain A."/>
            <person name="Renauld H."/>
            <person name="Berriman M."/>
            <person name="Murphy L."/>
            <person name="Yeats C.A."/>
            <person name="Weir W."/>
            <person name="Kerhornou A."/>
            <person name="Aslett M."/>
            <person name="Bishop R."/>
            <person name="Bouchier C."/>
            <person name="Cochet M."/>
            <person name="Coulson R.M.R."/>
            <person name="Cronin A."/>
            <person name="de Villiers E.P."/>
            <person name="Fraser A."/>
            <person name="Fosker N."/>
            <person name="Gardner M."/>
            <person name="Goble A."/>
            <person name="Griffiths-Jones S."/>
            <person name="Harris D.E."/>
            <person name="Katzer F."/>
            <person name="Larke N."/>
            <person name="Lord A."/>
            <person name="Maser P."/>
            <person name="McKellar S."/>
            <person name="Mooney P."/>
            <person name="Morton F."/>
            <person name="Nene V."/>
            <person name="O'Neil S."/>
            <person name="Price C."/>
            <person name="Quail M.A."/>
            <person name="Rabbinowitsch E."/>
            <person name="Rawlings N.D."/>
            <person name="Rutter S."/>
            <person name="Saunders D."/>
            <person name="Seeger K."/>
            <person name="Shah T."/>
            <person name="Squares R."/>
            <person name="Squares S."/>
            <person name="Tivey A."/>
            <person name="Walker A.R."/>
            <person name="Woodward J."/>
            <person name="Dobbelaere D.A.E."/>
            <person name="Langsley G."/>
            <person name="Rajandream M.A."/>
            <person name="McKeever D."/>
            <person name="Shiels B."/>
            <person name="Tait A."/>
            <person name="Barrell B.G."/>
            <person name="Hall N."/>
        </authorList>
    </citation>
    <scope>NUCLEOTIDE SEQUENCE [LARGE SCALE GENOMIC DNA]</scope>
    <source>
        <strain evidence="2">Ankara</strain>
    </source>
</reference>
<protein>
    <submittedName>
        <fullName evidence="1">SfiI-subtelomeric related protein family member, putative</fullName>
    </submittedName>
</protein>
<organism evidence="1 2">
    <name type="scientific">Theileria annulata</name>
    <dbReference type="NCBI Taxonomy" id="5874"/>
    <lineage>
        <taxon>Eukaryota</taxon>
        <taxon>Sar</taxon>
        <taxon>Alveolata</taxon>
        <taxon>Apicomplexa</taxon>
        <taxon>Aconoidasida</taxon>
        <taxon>Piroplasmida</taxon>
        <taxon>Theileriidae</taxon>
        <taxon>Theileria</taxon>
    </lineage>
</organism>
<evidence type="ECO:0000313" key="2">
    <source>
        <dbReference type="Proteomes" id="UP000001950"/>
    </source>
</evidence>
<dbReference type="Pfam" id="PF04385">
    <property type="entry name" value="FAINT"/>
    <property type="match status" value="3"/>
</dbReference>
<dbReference type="OrthoDB" id="10421218at2759"/>
<gene>
    <name evidence="1" type="ORF">TA09275</name>
</gene>
<dbReference type="eggNOG" id="ENOG502QU51">
    <property type="taxonomic scope" value="Eukaryota"/>
</dbReference>
<dbReference type="GeneID" id="3863267"/>
<proteinExistence type="predicted"/>
<dbReference type="VEuPathDB" id="PiroplasmaDB:TA09275"/>
<name>Q4UAF2_THEAN</name>
<dbReference type="InParanoid" id="Q4UAF2"/>